<dbReference type="InterPro" id="IPR016170">
    <property type="entry name" value="Cytok_DH_C_sf"/>
</dbReference>
<dbReference type="Pfam" id="PF09265">
    <property type="entry name" value="Cytokin-bind"/>
    <property type="match status" value="1"/>
</dbReference>
<dbReference type="InterPro" id="IPR006094">
    <property type="entry name" value="Oxid_FAD_bind_N"/>
</dbReference>
<dbReference type="InterPro" id="IPR016169">
    <property type="entry name" value="FAD-bd_PCMH_sub2"/>
</dbReference>
<keyword evidence="3" id="KW-0285">Flavoprotein</keyword>
<feature type="domain" description="FAD-binding PCMH-type" evidence="6">
    <location>
        <begin position="72"/>
        <end position="250"/>
    </location>
</feature>
<dbReference type="Proteomes" id="UP001519332">
    <property type="component" value="Unassembled WGS sequence"/>
</dbReference>
<keyword evidence="5" id="KW-0560">Oxidoreductase</keyword>
<dbReference type="InterPro" id="IPR016166">
    <property type="entry name" value="FAD-bd_PCMH"/>
</dbReference>
<reference evidence="7 8" key="1">
    <citation type="submission" date="2021-03" db="EMBL/GenBank/DDBJ databases">
        <title>Sequencing the genomes of 1000 actinobacteria strains.</title>
        <authorList>
            <person name="Klenk H.-P."/>
        </authorList>
    </citation>
    <scope>NUCLEOTIDE SEQUENCE [LARGE SCALE GENOMIC DNA]</scope>
    <source>
        <strain evidence="7 8">DSM 46670</strain>
    </source>
</reference>
<dbReference type="SUPFAM" id="SSF55103">
    <property type="entry name" value="FAD-linked oxidases, C-terminal domain"/>
    <property type="match status" value="1"/>
</dbReference>
<gene>
    <name evidence="7" type="ORF">JOF56_004710</name>
</gene>
<dbReference type="PROSITE" id="PS51318">
    <property type="entry name" value="TAT"/>
    <property type="match status" value="1"/>
</dbReference>
<dbReference type="InterPro" id="IPR015345">
    <property type="entry name" value="Cytokinin_DH_FAD/cytokin-bd"/>
</dbReference>
<keyword evidence="8" id="KW-1185">Reference proteome</keyword>
<dbReference type="Pfam" id="PF01565">
    <property type="entry name" value="FAD_binding_4"/>
    <property type="match status" value="1"/>
</dbReference>
<proteinExistence type="inferred from homology"/>
<dbReference type="PROSITE" id="PS51387">
    <property type="entry name" value="FAD_PCMH"/>
    <property type="match status" value="1"/>
</dbReference>
<dbReference type="Gene3D" id="3.30.465.10">
    <property type="match status" value="1"/>
</dbReference>
<evidence type="ECO:0000259" key="6">
    <source>
        <dbReference type="PROSITE" id="PS51387"/>
    </source>
</evidence>
<dbReference type="SUPFAM" id="SSF56176">
    <property type="entry name" value="FAD-binding/transporter-associated domain-like"/>
    <property type="match status" value="1"/>
</dbReference>
<evidence type="ECO:0000256" key="3">
    <source>
        <dbReference type="ARBA" id="ARBA00022630"/>
    </source>
</evidence>
<evidence type="ECO:0000313" key="7">
    <source>
        <dbReference type="EMBL" id="MBP2324325.1"/>
    </source>
</evidence>
<keyword evidence="4" id="KW-0274">FAD</keyword>
<dbReference type="InterPro" id="IPR016164">
    <property type="entry name" value="FAD-linked_Oxase-like_C"/>
</dbReference>
<evidence type="ECO:0000256" key="5">
    <source>
        <dbReference type="ARBA" id="ARBA00023002"/>
    </source>
</evidence>
<comment type="caution">
    <text evidence="7">The sequence shown here is derived from an EMBL/GenBank/DDBJ whole genome shotgun (WGS) entry which is preliminary data.</text>
</comment>
<dbReference type="PANTHER" id="PTHR13878:SF53">
    <property type="entry name" value="CYTOKININ DEHYDROGENASE 6"/>
    <property type="match status" value="1"/>
</dbReference>
<organism evidence="7 8">
    <name type="scientific">Kibdelosporangium banguiense</name>
    <dbReference type="NCBI Taxonomy" id="1365924"/>
    <lineage>
        <taxon>Bacteria</taxon>
        <taxon>Bacillati</taxon>
        <taxon>Actinomycetota</taxon>
        <taxon>Actinomycetes</taxon>
        <taxon>Pseudonocardiales</taxon>
        <taxon>Pseudonocardiaceae</taxon>
        <taxon>Kibdelosporangium</taxon>
    </lineage>
</organism>
<evidence type="ECO:0000313" key="8">
    <source>
        <dbReference type="Proteomes" id="UP001519332"/>
    </source>
</evidence>
<comment type="cofactor">
    <cofactor evidence="1">
        <name>FAD</name>
        <dbReference type="ChEBI" id="CHEBI:57692"/>
    </cofactor>
</comment>
<dbReference type="Gene3D" id="3.40.462.10">
    <property type="entry name" value="FAD-linked oxidases, C-terminal domain"/>
    <property type="match status" value="1"/>
</dbReference>
<sequence length="498" mass="53781">MSSSAHSRRNVLRGIGAGAVVVGWSAVSSSWVTAEAGSAQASTVAPVPPLDGTLVTSPQVLGEFAKDWGGFVTGAPKAVLRAGSVQDVVKIVNYARANRLKVAVNAQSSSADAPESHSFWGNALAPGGIAIDGKSFNKIHSITSTHAVVGSGVSLHDLAAATLDRGLIVPSQTDYLRLSVGGVASVGGFGGTVPKYSVFSQMIEEIEVVTGDGRVLTASPTVCPDLFNAVINGGGQVAIITKAKIRLMKAPQRIRMFTLSYTDLAKWQRDQEFLMRDGRFTQQGGYFSRKPDDSGWWYQLEGGFYYSSPTVPDDAKLLAGLNDERAALQVNDHDFRDWTYRVDPGEQAWKDGGFWDGPHPWLSMIVPASKIQTFIPFVLSELTADQLGAGFSILSPLQTAQVTRPLFAKPNEPVAYLCDLLRMPPPGDPNIQAYLAQNRRFYDKLVSLGGKRYLIGAIPGMNPAQWKRHFGSNWDFLVSSKRRYDPDSILAPGQGFFA</sequence>
<name>A0ABS4TIS6_9PSEU</name>
<evidence type="ECO:0000256" key="4">
    <source>
        <dbReference type="ARBA" id="ARBA00022827"/>
    </source>
</evidence>
<protein>
    <submittedName>
        <fullName evidence="7">FAD/FMN-containing dehydrogenase</fullName>
    </submittedName>
</protein>
<evidence type="ECO:0000256" key="1">
    <source>
        <dbReference type="ARBA" id="ARBA00001974"/>
    </source>
</evidence>
<evidence type="ECO:0000256" key="2">
    <source>
        <dbReference type="ARBA" id="ARBA00005466"/>
    </source>
</evidence>
<dbReference type="InterPro" id="IPR050432">
    <property type="entry name" value="FAD-linked_Oxidoreductases_BP"/>
</dbReference>
<dbReference type="Gene3D" id="3.30.43.10">
    <property type="entry name" value="Uridine Diphospho-n-acetylenolpyruvylglucosamine Reductase, domain 2"/>
    <property type="match status" value="2"/>
</dbReference>
<accession>A0ABS4TIS6</accession>
<dbReference type="PANTHER" id="PTHR13878">
    <property type="entry name" value="GULONOLACTONE OXIDASE"/>
    <property type="match status" value="1"/>
</dbReference>
<dbReference type="InterPro" id="IPR016167">
    <property type="entry name" value="FAD-bd_PCMH_sub1"/>
</dbReference>
<dbReference type="InterPro" id="IPR036318">
    <property type="entry name" value="FAD-bd_PCMH-like_sf"/>
</dbReference>
<dbReference type="InterPro" id="IPR006311">
    <property type="entry name" value="TAT_signal"/>
</dbReference>
<dbReference type="EMBL" id="JAGINW010000001">
    <property type="protein sequence ID" value="MBP2324325.1"/>
    <property type="molecule type" value="Genomic_DNA"/>
</dbReference>
<comment type="similarity">
    <text evidence="2">Belongs to the oxygen-dependent FAD-linked oxidoreductase family.</text>
</comment>
<dbReference type="RefSeq" id="WP_209641597.1">
    <property type="nucleotide sequence ID" value="NZ_JAGINW010000001.1"/>
</dbReference>